<dbReference type="PRINTS" id="PR00081">
    <property type="entry name" value="GDHRDH"/>
</dbReference>
<dbReference type="EMBL" id="JANEYF010005719">
    <property type="protein sequence ID" value="KAJ8927134.1"/>
    <property type="molecule type" value="Genomic_DNA"/>
</dbReference>
<dbReference type="Pfam" id="PF00106">
    <property type="entry name" value="adh_short"/>
    <property type="match status" value="1"/>
</dbReference>
<dbReference type="PANTHER" id="PTHR24320">
    <property type="entry name" value="RETINOL DEHYDROGENASE"/>
    <property type="match status" value="1"/>
</dbReference>
<evidence type="ECO:0000256" key="1">
    <source>
        <dbReference type="ARBA" id="ARBA00006484"/>
    </source>
</evidence>
<organism evidence="3 4">
    <name type="scientific">Rhamnusium bicolor</name>
    <dbReference type="NCBI Taxonomy" id="1586634"/>
    <lineage>
        <taxon>Eukaryota</taxon>
        <taxon>Metazoa</taxon>
        <taxon>Ecdysozoa</taxon>
        <taxon>Arthropoda</taxon>
        <taxon>Hexapoda</taxon>
        <taxon>Insecta</taxon>
        <taxon>Pterygota</taxon>
        <taxon>Neoptera</taxon>
        <taxon>Endopterygota</taxon>
        <taxon>Coleoptera</taxon>
        <taxon>Polyphaga</taxon>
        <taxon>Cucujiformia</taxon>
        <taxon>Chrysomeloidea</taxon>
        <taxon>Cerambycidae</taxon>
        <taxon>Lepturinae</taxon>
        <taxon>Rhagiini</taxon>
        <taxon>Rhamnusium</taxon>
    </lineage>
</organism>
<keyword evidence="2" id="KW-0560">Oxidoreductase</keyword>
<sequence>MKRKNKTVLSSKSGKVAVITGGTRGIGLEVIKMLLKCDITVVIGCRNTAQGEILLNILKNENITKGKIEVLKLDISIMDSVKQFSTTVKENYPKIHYLINNAGIMFGPYIETIDGYESQFSTNYLGHFLLTHFLLPQLKAAGEQQSMARIVNNAEQGAIPIVHACLSSKLEGKGGTYIHNCKVFPTSEMANSVELQKRLFDFTIKLLKINNFGMTQ</sequence>
<protein>
    <submittedName>
        <fullName evidence="3">Uncharacterized protein</fullName>
    </submittedName>
</protein>
<gene>
    <name evidence="3" type="ORF">NQ314_020407</name>
</gene>
<comment type="caution">
    <text evidence="3">The sequence shown here is derived from an EMBL/GenBank/DDBJ whole genome shotgun (WGS) entry which is preliminary data.</text>
</comment>
<dbReference type="InterPro" id="IPR002347">
    <property type="entry name" value="SDR_fam"/>
</dbReference>
<dbReference type="PANTHER" id="PTHR24320:SF264">
    <property type="entry name" value="DEHYDROGENASE_REDUCTASE SDR FAMILY MEMBER ON CHROMOSOME X"/>
    <property type="match status" value="1"/>
</dbReference>
<name>A0AAV8WKJ7_9CUCU</name>
<dbReference type="Proteomes" id="UP001162156">
    <property type="component" value="Unassembled WGS sequence"/>
</dbReference>
<dbReference type="AlphaFoldDB" id="A0AAV8WKJ7"/>
<evidence type="ECO:0000256" key="2">
    <source>
        <dbReference type="ARBA" id="ARBA00023002"/>
    </source>
</evidence>
<dbReference type="SUPFAM" id="SSF51735">
    <property type="entry name" value="NAD(P)-binding Rossmann-fold domains"/>
    <property type="match status" value="1"/>
</dbReference>
<dbReference type="InterPro" id="IPR036291">
    <property type="entry name" value="NAD(P)-bd_dom_sf"/>
</dbReference>
<evidence type="ECO:0000313" key="4">
    <source>
        <dbReference type="Proteomes" id="UP001162156"/>
    </source>
</evidence>
<dbReference type="Gene3D" id="3.40.50.720">
    <property type="entry name" value="NAD(P)-binding Rossmann-like Domain"/>
    <property type="match status" value="1"/>
</dbReference>
<comment type="similarity">
    <text evidence="1">Belongs to the short-chain dehydrogenases/reductases (SDR) family.</text>
</comment>
<evidence type="ECO:0000313" key="3">
    <source>
        <dbReference type="EMBL" id="KAJ8927134.1"/>
    </source>
</evidence>
<proteinExistence type="inferred from homology"/>
<reference evidence="3" key="1">
    <citation type="journal article" date="2023" name="Insect Mol. Biol.">
        <title>Genome sequencing provides insights into the evolution of gene families encoding plant cell wall-degrading enzymes in longhorned beetles.</title>
        <authorList>
            <person name="Shin N.R."/>
            <person name="Okamura Y."/>
            <person name="Kirsch R."/>
            <person name="Pauchet Y."/>
        </authorList>
    </citation>
    <scope>NUCLEOTIDE SEQUENCE</scope>
    <source>
        <strain evidence="3">RBIC_L_NR</strain>
    </source>
</reference>
<accession>A0AAV8WKJ7</accession>
<dbReference type="GO" id="GO:0016491">
    <property type="term" value="F:oxidoreductase activity"/>
    <property type="evidence" value="ECO:0007669"/>
    <property type="project" value="UniProtKB-KW"/>
</dbReference>
<keyword evidence="4" id="KW-1185">Reference proteome</keyword>